<dbReference type="SUPFAM" id="SSF54427">
    <property type="entry name" value="NTF2-like"/>
    <property type="match status" value="1"/>
</dbReference>
<sequence length="140" mass="15334">MSTVDTNTRDAYGKDEMAYAVTRLFRERDQHPILPMLSDDVTMTLPATLPYGGVYKGRAAFDEFFAKPPGGSAVWRSFDVVVDDVIAADDHVIARLTNTAVPKATGEAVVFQNLWFFGVADGRIVSAQLYADTAVIVTTR</sequence>
<dbReference type="InterPro" id="IPR032710">
    <property type="entry name" value="NTF2-like_dom_sf"/>
</dbReference>
<feature type="domain" description="SnoaL-like" evidence="1">
    <location>
        <begin position="23"/>
        <end position="126"/>
    </location>
</feature>
<comment type="caution">
    <text evidence="2">The sequence shown here is derived from an EMBL/GenBank/DDBJ whole genome shotgun (WGS) entry which is preliminary data.</text>
</comment>
<dbReference type="Pfam" id="PF12680">
    <property type="entry name" value="SnoaL_2"/>
    <property type="match status" value="1"/>
</dbReference>
<keyword evidence="3" id="KW-1185">Reference proteome</keyword>
<dbReference type="PANTHER" id="PTHR41252:SF1">
    <property type="entry name" value="BLR2505 PROTEIN"/>
    <property type="match status" value="1"/>
</dbReference>
<gene>
    <name evidence="2" type="ORF">Asi02nite_49400</name>
</gene>
<evidence type="ECO:0000313" key="2">
    <source>
        <dbReference type="EMBL" id="GIF75422.1"/>
    </source>
</evidence>
<dbReference type="PANTHER" id="PTHR41252">
    <property type="entry name" value="BLR2505 PROTEIN"/>
    <property type="match status" value="1"/>
</dbReference>
<dbReference type="RefSeq" id="WP_203716287.1">
    <property type="nucleotide sequence ID" value="NZ_BONE01000043.1"/>
</dbReference>
<evidence type="ECO:0000259" key="1">
    <source>
        <dbReference type="Pfam" id="PF12680"/>
    </source>
</evidence>
<protein>
    <recommendedName>
        <fullName evidence="1">SnoaL-like domain-containing protein</fullName>
    </recommendedName>
</protein>
<organism evidence="2 3">
    <name type="scientific">Asanoa siamensis</name>
    <dbReference type="NCBI Taxonomy" id="926357"/>
    <lineage>
        <taxon>Bacteria</taxon>
        <taxon>Bacillati</taxon>
        <taxon>Actinomycetota</taxon>
        <taxon>Actinomycetes</taxon>
        <taxon>Micromonosporales</taxon>
        <taxon>Micromonosporaceae</taxon>
        <taxon>Asanoa</taxon>
    </lineage>
</organism>
<name>A0ABQ4CVW1_9ACTN</name>
<dbReference type="EMBL" id="BONE01000043">
    <property type="protein sequence ID" value="GIF75422.1"/>
    <property type="molecule type" value="Genomic_DNA"/>
</dbReference>
<proteinExistence type="predicted"/>
<evidence type="ECO:0000313" key="3">
    <source>
        <dbReference type="Proteomes" id="UP000604117"/>
    </source>
</evidence>
<accession>A0ABQ4CVW1</accession>
<dbReference type="Gene3D" id="3.10.450.50">
    <property type="match status" value="1"/>
</dbReference>
<reference evidence="2 3" key="1">
    <citation type="submission" date="2021-01" db="EMBL/GenBank/DDBJ databases">
        <title>Whole genome shotgun sequence of Asanoa siamensis NBRC 107932.</title>
        <authorList>
            <person name="Komaki H."/>
            <person name="Tamura T."/>
        </authorList>
    </citation>
    <scope>NUCLEOTIDE SEQUENCE [LARGE SCALE GENOMIC DNA]</scope>
    <source>
        <strain evidence="2 3">NBRC 107932</strain>
    </source>
</reference>
<dbReference type="InterPro" id="IPR037401">
    <property type="entry name" value="SnoaL-like"/>
</dbReference>
<dbReference type="Proteomes" id="UP000604117">
    <property type="component" value="Unassembled WGS sequence"/>
</dbReference>